<evidence type="ECO:0000259" key="1">
    <source>
        <dbReference type="Pfam" id="PF01850"/>
    </source>
</evidence>
<sequence>MKYLLDVNVLISLCDSNHVFHEKAWKWFDRKAKNGWATCPITQNALVRIMSHSSYPGNPGGVDVVSAILHSLLKVSGHQFIPDNISINSPLFYLNIVSVSSKQITDVYLLALSVYHKVKFATFDSKIPYDSVDRGKEHLELIAA</sequence>
<gene>
    <name evidence="2" type="ORF">LEP1GSC081_1998</name>
</gene>
<reference evidence="2 3" key="1">
    <citation type="submission" date="2012-10" db="EMBL/GenBank/DDBJ databases">
        <authorList>
            <person name="Harkins D.M."/>
            <person name="Durkin A.S."/>
            <person name="Brinkac L.M."/>
            <person name="Selengut J.D."/>
            <person name="Sanka R."/>
            <person name="DePew J."/>
            <person name="Purushe J."/>
            <person name="Peacock S.J."/>
            <person name="Thaipadungpanit J."/>
            <person name="Wuthiekanun V.W."/>
            <person name="Day N.P."/>
            <person name="Vinetz J.M."/>
            <person name="Sutton G.G."/>
            <person name="Nelson W.C."/>
            <person name="Fouts D.E."/>
        </authorList>
    </citation>
    <scope>NUCLEOTIDE SEQUENCE [LARGE SCALE GENOMIC DNA]</scope>
    <source>
        <strain evidence="2 3">H1</strain>
    </source>
</reference>
<dbReference type="Proteomes" id="UP000006253">
    <property type="component" value="Unassembled WGS sequence"/>
</dbReference>
<dbReference type="Pfam" id="PF01850">
    <property type="entry name" value="PIN"/>
    <property type="match status" value="1"/>
</dbReference>
<dbReference type="InterPro" id="IPR029060">
    <property type="entry name" value="PIN-like_dom_sf"/>
</dbReference>
<dbReference type="RefSeq" id="WP_004766725.1">
    <property type="nucleotide sequence ID" value="NZ_AHMY02000059.1"/>
</dbReference>
<evidence type="ECO:0000313" key="2">
    <source>
        <dbReference type="EMBL" id="EKO14193.1"/>
    </source>
</evidence>
<comment type="caution">
    <text evidence="2">The sequence shown here is derived from an EMBL/GenBank/DDBJ whole genome shotgun (WGS) entry which is preliminary data.</text>
</comment>
<evidence type="ECO:0000313" key="3">
    <source>
        <dbReference type="Proteomes" id="UP000006253"/>
    </source>
</evidence>
<organism evidence="2 3">
    <name type="scientific">Leptospira kirschneri str. H1</name>
    <dbReference type="NCBI Taxonomy" id="1049966"/>
    <lineage>
        <taxon>Bacteria</taxon>
        <taxon>Pseudomonadati</taxon>
        <taxon>Spirochaetota</taxon>
        <taxon>Spirochaetia</taxon>
        <taxon>Leptospirales</taxon>
        <taxon>Leptospiraceae</taxon>
        <taxon>Leptospira</taxon>
    </lineage>
</organism>
<dbReference type="AlphaFoldDB" id="A0A0E2AZ05"/>
<dbReference type="InterPro" id="IPR006226">
    <property type="entry name" value="Mtu_PIN"/>
</dbReference>
<dbReference type="GO" id="GO:0016788">
    <property type="term" value="F:hydrolase activity, acting on ester bonds"/>
    <property type="evidence" value="ECO:0007669"/>
    <property type="project" value="InterPro"/>
</dbReference>
<dbReference type="SUPFAM" id="SSF88723">
    <property type="entry name" value="PIN domain-like"/>
    <property type="match status" value="1"/>
</dbReference>
<proteinExistence type="predicted"/>
<dbReference type="InterPro" id="IPR002716">
    <property type="entry name" value="PIN_dom"/>
</dbReference>
<dbReference type="EMBL" id="AHMY02000059">
    <property type="protein sequence ID" value="EKO14193.1"/>
    <property type="molecule type" value="Genomic_DNA"/>
</dbReference>
<name>A0A0E2AZ05_9LEPT</name>
<dbReference type="Gene3D" id="3.40.50.1010">
    <property type="entry name" value="5'-nuclease"/>
    <property type="match status" value="1"/>
</dbReference>
<protein>
    <submittedName>
        <fullName evidence="2">PIN domain protein</fullName>
    </submittedName>
</protein>
<dbReference type="NCBIfam" id="TIGR00028">
    <property type="entry name" value="Mtu_PIN_fam"/>
    <property type="match status" value="1"/>
</dbReference>
<feature type="domain" description="PIN" evidence="1">
    <location>
        <begin position="3"/>
        <end position="127"/>
    </location>
</feature>
<accession>A0A0E2AZ05</accession>